<reference evidence="2" key="1">
    <citation type="submission" date="2021-06" db="EMBL/GenBank/DDBJ databases">
        <authorList>
            <person name="Arsene-Ploetze F."/>
        </authorList>
    </citation>
    <scope>NUCLEOTIDE SEQUENCE</scope>
    <source>
        <strain evidence="2">SBRY1</strain>
    </source>
</reference>
<gene>
    <name evidence="2" type="ORF">SBRY_11215</name>
</gene>
<evidence type="ECO:0000313" key="2">
    <source>
        <dbReference type="EMBL" id="CAG7609137.1"/>
    </source>
</evidence>
<evidence type="ECO:0000313" key="3">
    <source>
        <dbReference type="Proteomes" id="UP001153328"/>
    </source>
</evidence>
<organism evidence="2 3">
    <name type="scientific">Actinacidiphila bryophytorum</name>
    <dbReference type="NCBI Taxonomy" id="1436133"/>
    <lineage>
        <taxon>Bacteria</taxon>
        <taxon>Bacillati</taxon>
        <taxon>Actinomycetota</taxon>
        <taxon>Actinomycetes</taxon>
        <taxon>Kitasatosporales</taxon>
        <taxon>Streptomycetaceae</taxon>
        <taxon>Actinacidiphila</taxon>
    </lineage>
</organism>
<feature type="compositionally biased region" description="Basic residues" evidence="1">
    <location>
        <begin position="11"/>
        <end position="34"/>
    </location>
</feature>
<dbReference type="Proteomes" id="UP001153328">
    <property type="component" value="Unassembled WGS sequence"/>
</dbReference>
<feature type="compositionally biased region" description="Basic residues" evidence="1">
    <location>
        <begin position="127"/>
        <end position="145"/>
    </location>
</feature>
<evidence type="ECO:0000256" key="1">
    <source>
        <dbReference type="SAM" id="MobiDB-lite"/>
    </source>
</evidence>
<accession>A0A9W4E2V9</accession>
<dbReference type="EMBL" id="CAJVAX010000001">
    <property type="protein sequence ID" value="CAG7609137.1"/>
    <property type="molecule type" value="Genomic_DNA"/>
</dbReference>
<dbReference type="AlphaFoldDB" id="A0A9W4E2V9"/>
<sequence length="157" mass="16727">MDDGGGLPGGRRPRPDRRRRGGDRRRRRGHRRPRPGPDAGGRRRDGDPGAGRDRAARARRPPGVARPRPAPGGGHGDVPGRAGGLPAADRRGVATCCRAAVLSGVCAKMGSDDWQPVGRTAAQDRRGPHRQGARRAPRPAHHRRPAAPLPAPLCRAR</sequence>
<comment type="caution">
    <text evidence="2">The sequence shown here is derived from an EMBL/GenBank/DDBJ whole genome shotgun (WGS) entry which is preliminary data.</text>
</comment>
<name>A0A9W4E2V9_9ACTN</name>
<protein>
    <submittedName>
        <fullName evidence="2">Uncharacterized protein</fullName>
    </submittedName>
</protein>
<proteinExistence type="predicted"/>
<feature type="region of interest" description="Disordered" evidence="1">
    <location>
        <begin position="1"/>
        <end position="88"/>
    </location>
</feature>
<feature type="region of interest" description="Disordered" evidence="1">
    <location>
        <begin position="108"/>
        <end position="157"/>
    </location>
</feature>
<feature type="compositionally biased region" description="Basic and acidic residues" evidence="1">
    <location>
        <begin position="40"/>
        <end position="56"/>
    </location>
</feature>
<feature type="compositionally biased region" description="Gly residues" evidence="1">
    <location>
        <begin position="71"/>
        <end position="83"/>
    </location>
</feature>
<keyword evidence="3" id="KW-1185">Reference proteome</keyword>